<sequence length="266" mass="27021">MSSDAVLGGAGRDRPGSPSTGPFRRDGLTAAAGLDWQRDVAAAVGAGHRPPATLIWRCAPALVVGGAERGLPGFGDACERLAAEGWPVCGRDSGGSAFPVGLHSVQLARILPRRSGASLERFYRCMAEPVVAVLARLGLGAATGTVPDAFCAGSRDIAVGGRKLAGLAQVWRGPVDRGGYVMITASVLLDGEPEALCHAVNRFHELAGGTLRCRPQAVTSVCRELGGVPDGSGLAAAFDAALAEALSPEAGDTVPRALPEQAVGSP</sequence>
<proteinExistence type="predicted"/>
<feature type="domain" description="BPL/LPL catalytic" evidence="2">
    <location>
        <begin position="47"/>
        <end position="250"/>
    </location>
</feature>
<evidence type="ECO:0000313" key="3">
    <source>
        <dbReference type="EMBL" id="QEA06610.1"/>
    </source>
</evidence>
<accession>A0A5B8RCR7</accession>
<gene>
    <name evidence="3" type="ORF">KBTEX_02950</name>
</gene>
<dbReference type="Gene3D" id="3.30.930.10">
    <property type="entry name" value="Bira Bifunctional Protein, Domain 2"/>
    <property type="match status" value="1"/>
</dbReference>
<dbReference type="EMBL" id="MN079156">
    <property type="protein sequence ID" value="QEA06610.1"/>
    <property type="molecule type" value="Genomic_DNA"/>
</dbReference>
<dbReference type="InterPro" id="IPR050664">
    <property type="entry name" value="Octanoyltrans_LipM/LipL"/>
</dbReference>
<dbReference type="PROSITE" id="PS51733">
    <property type="entry name" value="BPL_LPL_CATALYTIC"/>
    <property type="match status" value="1"/>
</dbReference>
<dbReference type="AlphaFoldDB" id="A0A5B8RCR7"/>
<dbReference type="InterPro" id="IPR045864">
    <property type="entry name" value="aa-tRNA-synth_II/BPL/LPL"/>
</dbReference>
<protein>
    <recommendedName>
        <fullName evidence="2">BPL/LPL catalytic domain-containing protein</fullName>
    </recommendedName>
</protein>
<dbReference type="PANTHER" id="PTHR43679:SF2">
    <property type="entry name" value="OCTANOYL-[GCVH]:PROTEIN N-OCTANOYLTRANSFERASE"/>
    <property type="match status" value="1"/>
</dbReference>
<organism evidence="3">
    <name type="scientific">uncultured organism</name>
    <dbReference type="NCBI Taxonomy" id="155900"/>
    <lineage>
        <taxon>unclassified sequences</taxon>
        <taxon>environmental samples</taxon>
    </lineage>
</organism>
<evidence type="ECO:0000259" key="2">
    <source>
        <dbReference type="PROSITE" id="PS51733"/>
    </source>
</evidence>
<dbReference type="SUPFAM" id="SSF55681">
    <property type="entry name" value="Class II aaRS and biotin synthetases"/>
    <property type="match status" value="1"/>
</dbReference>
<evidence type="ECO:0000256" key="1">
    <source>
        <dbReference type="SAM" id="MobiDB-lite"/>
    </source>
</evidence>
<dbReference type="InterPro" id="IPR004143">
    <property type="entry name" value="BPL_LPL_catalytic"/>
</dbReference>
<name>A0A5B8RCR7_9ZZZZ</name>
<dbReference type="PANTHER" id="PTHR43679">
    <property type="entry name" value="OCTANOYLTRANSFERASE LIPM-RELATED"/>
    <property type="match status" value="1"/>
</dbReference>
<reference evidence="3" key="1">
    <citation type="submission" date="2019-06" db="EMBL/GenBank/DDBJ databases">
        <authorList>
            <person name="Murdoch R.W."/>
            <person name="Fathepure B."/>
        </authorList>
    </citation>
    <scope>NUCLEOTIDE SEQUENCE</scope>
</reference>
<feature type="region of interest" description="Disordered" evidence="1">
    <location>
        <begin position="1"/>
        <end position="26"/>
    </location>
</feature>
<dbReference type="Pfam" id="PF21948">
    <property type="entry name" value="LplA-B_cat"/>
    <property type="match status" value="1"/>
</dbReference>